<name>A0ABS1E3V8_9GAMM</name>
<dbReference type="InterPro" id="IPR000045">
    <property type="entry name" value="Prepilin_IV_endopep_pep"/>
</dbReference>
<proteinExistence type="inferred from homology"/>
<reference evidence="5 6" key="1">
    <citation type="journal article" date="2020" name="Microorganisms">
        <title>Osmotic Adaptation and Compatible Solute Biosynthesis of Phototrophic Bacteria as Revealed from Genome Analyses.</title>
        <authorList>
            <person name="Imhoff J.F."/>
            <person name="Rahn T."/>
            <person name="Kunzel S."/>
            <person name="Keller A."/>
            <person name="Neulinger S.C."/>
        </authorList>
    </citation>
    <scope>NUCLEOTIDE SEQUENCE [LARGE SCALE GENOMIC DNA]</scope>
    <source>
        <strain evidence="5 6">DSM 15116</strain>
    </source>
</reference>
<keyword evidence="3" id="KW-0472">Membrane</keyword>
<dbReference type="Gene3D" id="1.20.120.1220">
    <property type="match status" value="1"/>
</dbReference>
<keyword evidence="3" id="KW-1133">Transmembrane helix</keyword>
<feature type="domain" description="Prepilin type IV endopeptidase peptidase" evidence="4">
    <location>
        <begin position="109"/>
        <end position="216"/>
    </location>
</feature>
<dbReference type="PANTHER" id="PTHR30487">
    <property type="entry name" value="TYPE 4 PREPILIN-LIKE PROTEINS LEADER PEPTIDE-PROCESSING ENZYME"/>
    <property type="match status" value="1"/>
</dbReference>
<dbReference type="InterPro" id="IPR014032">
    <property type="entry name" value="Peptidase_A24A_bac"/>
</dbReference>
<sequence>MTGAQEAILPPWLEPELERLLALYDAGRLHHALLLTGRSGLGKGQLAQALARALLCEAAEGRRPCGRCRGCRRPIPARYPLVELASAAASAAVVAVTGPTPQALALLGLTWTLLAAAAIDYEHYLLPDALTLPLLWAGLLWSLLPASPLAPGDAVIGAAAGYTALWAVYHGHRLITGREGMGHGDFKLTGALGAWLGWQPLPALVLLAASGGLIAALALALRRRSLAQPLPFGPALAASGWALAVALQGGAAWPLIPAY</sequence>
<keyword evidence="3" id="KW-0812">Transmembrane</keyword>
<dbReference type="InterPro" id="IPR027417">
    <property type="entry name" value="P-loop_NTPase"/>
</dbReference>
<protein>
    <recommendedName>
        <fullName evidence="4">Prepilin type IV endopeptidase peptidase domain-containing protein</fullName>
    </recommendedName>
</protein>
<accession>A0ABS1E3V8</accession>
<organism evidence="5 6">
    <name type="scientific">Halorhodospira neutriphila</name>
    <dbReference type="NCBI Taxonomy" id="168379"/>
    <lineage>
        <taxon>Bacteria</taxon>
        <taxon>Pseudomonadati</taxon>
        <taxon>Pseudomonadota</taxon>
        <taxon>Gammaproteobacteria</taxon>
        <taxon>Chromatiales</taxon>
        <taxon>Ectothiorhodospiraceae</taxon>
        <taxon>Halorhodospira</taxon>
    </lineage>
</organism>
<evidence type="ECO:0000256" key="1">
    <source>
        <dbReference type="ARBA" id="ARBA00005801"/>
    </source>
</evidence>
<dbReference type="PANTHER" id="PTHR30487:SF0">
    <property type="entry name" value="PREPILIN LEADER PEPTIDASE_N-METHYLTRANSFERASE-RELATED"/>
    <property type="match status" value="1"/>
</dbReference>
<comment type="caution">
    <text evidence="5">The sequence shown here is derived from an EMBL/GenBank/DDBJ whole genome shotgun (WGS) entry which is preliminary data.</text>
</comment>
<dbReference type="Proteomes" id="UP000738126">
    <property type="component" value="Unassembled WGS sequence"/>
</dbReference>
<dbReference type="InterPro" id="IPR050882">
    <property type="entry name" value="Prepilin_peptidase/N-MTase"/>
</dbReference>
<evidence type="ECO:0000313" key="5">
    <source>
        <dbReference type="EMBL" id="MBK1726435.1"/>
    </source>
</evidence>
<feature type="transmembrane region" description="Helical" evidence="3">
    <location>
        <begin position="201"/>
        <end position="221"/>
    </location>
</feature>
<dbReference type="SUPFAM" id="SSF52540">
    <property type="entry name" value="P-loop containing nucleoside triphosphate hydrolases"/>
    <property type="match status" value="1"/>
</dbReference>
<evidence type="ECO:0000259" key="4">
    <source>
        <dbReference type="Pfam" id="PF01478"/>
    </source>
</evidence>
<evidence type="ECO:0000256" key="3">
    <source>
        <dbReference type="SAM" id="Phobius"/>
    </source>
</evidence>
<evidence type="ECO:0000256" key="2">
    <source>
        <dbReference type="RuleBase" id="RU003793"/>
    </source>
</evidence>
<dbReference type="Pfam" id="PF01478">
    <property type="entry name" value="Peptidase_A24"/>
    <property type="match status" value="1"/>
</dbReference>
<dbReference type="RefSeq" id="WP_200257598.1">
    <property type="nucleotide sequence ID" value="NZ_NRSH01000042.1"/>
</dbReference>
<keyword evidence="6" id="KW-1185">Reference proteome</keyword>
<dbReference type="Gene3D" id="3.40.50.300">
    <property type="entry name" value="P-loop containing nucleotide triphosphate hydrolases"/>
    <property type="match status" value="1"/>
</dbReference>
<feature type="transmembrane region" description="Helical" evidence="3">
    <location>
        <begin position="233"/>
        <end position="256"/>
    </location>
</feature>
<dbReference type="EMBL" id="NRSH01000042">
    <property type="protein sequence ID" value="MBK1726435.1"/>
    <property type="molecule type" value="Genomic_DNA"/>
</dbReference>
<dbReference type="Pfam" id="PF13177">
    <property type="entry name" value="DNA_pol3_delta2"/>
    <property type="match status" value="1"/>
</dbReference>
<gene>
    <name evidence="5" type="ORF">CKO13_05235</name>
</gene>
<evidence type="ECO:0000313" key="6">
    <source>
        <dbReference type="Proteomes" id="UP000738126"/>
    </source>
</evidence>
<comment type="similarity">
    <text evidence="1 2">Belongs to the peptidase A24 family.</text>
</comment>
<dbReference type="PRINTS" id="PR00864">
    <property type="entry name" value="PREPILNPTASE"/>
</dbReference>